<dbReference type="EMBL" id="JBIGIA010000002">
    <property type="protein sequence ID" value="MFG6455985.1"/>
    <property type="molecule type" value="Genomic_DNA"/>
</dbReference>
<evidence type="ECO:0000256" key="1">
    <source>
        <dbReference type="SAM" id="SignalP"/>
    </source>
</evidence>
<keyword evidence="4" id="KW-1185">Reference proteome</keyword>
<reference evidence="3 4" key="1">
    <citation type="submission" date="2024-09" db="EMBL/GenBank/DDBJ databases">
        <title>Novel species of the genus Pelomonas and Roseateles isolated from streams.</title>
        <authorList>
            <person name="Lu H."/>
        </authorList>
    </citation>
    <scope>NUCLEOTIDE SEQUENCE [LARGE SCALE GENOMIC DNA]</scope>
    <source>
        <strain evidence="3 4">BYS96W</strain>
    </source>
</reference>
<sequence>MSKSVLGAACVAMSMMLGGSALALDAGQPAPALEVSGVSGPVGLSKLKGKVVYLDFWASWCGPCKQSFPWMNEMQAKYGARGLQILAINIDAKRADADQFLAAVPASFQIGFDQAGESPKRFEVKGMPSSVLIGPDGKVIKVHNGFRAEERKELEDAIVAALAAVKP</sequence>
<dbReference type="RefSeq" id="WP_394486671.1">
    <property type="nucleotide sequence ID" value="NZ_JBIGIA010000002.1"/>
</dbReference>
<dbReference type="SUPFAM" id="SSF52833">
    <property type="entry name" value="Thioredoxin-like"/>
    <property type="match status" value="1"/>
</dbReference>
<dbReference type="Proteomes" id="UP001606305">
    <property type="component" value="Unassembled WGS sequence"/>
</dbReference>
<comment type="caution">
    <text evidence="3">The sequence shown here is derived from an EMBL/GenBank/DDBJ whole genome shotgun (WGS) entry which is preliminary data.</text>
</comment>
<dbReference type="PROSITE" id="PS51352">
    <property type="entry name" value="THIOREDOXIN_2"/>
    <property type="match status" value="1"/>
</dbReference>
<proteinExistence type="predicted"/>
<gene>
    <name evidence="3" type="ORF">ACG00X_03990</name>
</gene>
<evidence type="ECO:0000259" key="2">
    <source>
        <dbReference type="PROSITE" id="PS51352"/>
    </source>
</evidence>
<keyword evidence="1" id="KW-0732">Signal</keyword>
<evidence type="ECO:0000313" key="4">
    <source>
        <dbReference type="Proteomes" id="UP001606305"/>
    </source>
</evidence>
<dbReference type="Gene3D" id="3.40.30.10">
    <property type="entry name" value="Glutaredoxin"/>
    <property type="match status" value="1"/>
</dbReference>
<dbReference type="PANTHER" id="PTHR42852">
    <property type="entry name" value="THIOL:DISULFIDE INTERCHANGE PROTEIN DSBE"/>
    <property type="match status" value="1"/>
</dbReference>
<feature type="chain" id="PRO_5046952831" evidence="1">
    <location>
        <begin position="24"/>
        <end position="167"/>
    </location>
</feature>
<evidence type="ECO:0000313" key="3">
    <source>
        <dbReference type="EMBL" id="MFG6455985.1"/>
    </source>
</evidence>
<dbReference type="InterPro" id="IPR013740">
    <property type="entry name" value="Redoxin"/>
</dbReference>
<dbReference type="Pfam" id="PF08534">
    <property type="entry name" value="Redoxin"/>
    <property type="match status" value="1"/>
</dbReference>
<dbReference type="InterPro" id="IPR050553">
    <property type="entry name" value="Thioredoxin_ResA/DsbE_sf"/>
</dbReference>
<feature type="domain" description="Thioredoxin" evidence="2">
    <location>
        <begin position="24"/>
        <end position="163"/>
    </location>
</feature>
<accession>A0ABW7G248</accession>
<dbReference type="PANTHER" id="PTHR42852:SF18">
    <property type="entry name" value="CHROMOSOME UNDETERMINED SCAFFOLD_47, WHOLE GENOME SHOTGUN SEQUENCE"/>
    <property type="match status" value="1"/>
</dbReference>
<dbReference type="InterPro" id="IPR013766">
    <property type="entry name" value="Thioredoxin_domain"/>
</dbReference>
<feature type="signal peptide" evidence="1">
    <location>
        <begin position="1"/>
        <end position="23"/>
    </location>
</feature>
<organism evidence="3 4">
    <name type="scientific">Pelomonas nitida</name>
    <dbReference type="NCBI Taxonomy" id="3299027"/>
    <lineage>
        <taxon>Bacteria</taxon>
        <taxon>Pseudomonadati</taxon>
        <taxon>Pseudomonadota</taxon>
        <taxon>Betaproteobacteria</taxon>
        <taxon>Burkholderiales</taxon>
        <taxon>Sphaerotilaceae</taxon>
        <taxon>Roseateles</taxon>
    </lineage>
</organism>
<name>A0ABW7G248_9BURK</name>
<dbReference type="CDD" id="cd02966">
    <property type="entry name" value="TlpA_like_family"/>
    <property type="match status" value="1"/>
</dbReference>
<dbReference type="InterPro" id="IPR036249">
    <property type="entry name" value="Thioredoxin-like_sf"/>
</dbReference>
<protein>
    <submittedName>
        <fullName evidence="3">TlpA family protein disulfide reductase</fullName>
    </submittedName>
</protein>